<comment type="caution">
    <text evidence="5">The sequence shown here is derived from an EMBL/GenBank/DDBJ whole genome shotgun (WGS) entry which is preliminary data.</text>
</comment>
<keyword evidence="1" id="KW-0880">Kelch repeat</keyword>
<dbReference type="Proteomes" id="UP000460435">
    <property type="component" value="Unassembled WGS sequence"/>
</dbReference>
<reference evidence="5 6" key="1">
    <citation type="submission" date="2019-11" db="EMBL/GenBank/DDBJ databases">
        <authorList>
            <person name="Li X.-J."/>
            <person name="Feng X.-M."/>
        </authorList>
    </citation>
    <scope>NUCLEOTIDE SEQUENCE [LARGE SCALE GENOMIC DNA]</scope>
    <source>
        <strain evidence="5 6">XMNu-373</strain>
    </source>
</reference>
<evidence type="ECO:0000256" key="4">
    <source>
        <dbReference type="SAM" id="SignalP"/>
    </source>
</evidence>
<keyword evidence="6" id="KW-1185">Reference proteome</keyword>
<dbReference type="PANTHER" id="PTHR46260">
    <property type="entry name" value="RING-TYPE DOMAIN-CONTAINING PROTEIN"/>
    <property type="match status" value="1"/>
</dbReference>
<keyword evidence="2" id="KW-0677">Repeat</keyword>
<dbReference type="Pfam" id="PF01344">
    <property type="entry name" value="Kelch_1"/>
    <property type="match status" value="1"/>
</dbReference>
<dbReference type="SMART" id="SM00612">
    <property type="entry name" value="Kelch"/>
    <property type="match status" value="5"/>
</dbReference>
<dbReference type="InterPro" id="IPR015915">
    <property type="entry name" value="Kelch-typ_b-propeller"/>
</dbReference>
<dbReference type="InterPro" id="IPR006652">
    <property type="entry name" value="Kelch_1"/>
</dbReference>
<feature type="signal peptide" evidence="4">
    <location>
        <begin position="1"/>
        <end position="19"/>
    </location>
</feature>
<protein>
    <recommendedName>
        <fullName evidence="7">Galactose oxidase</fullName>
    </recommendedName>
</protein>
<dbReference type="Gene3D" id="2.120.10.80">
    <property type="entry name" value="Kelch-type beta propeller"/>
    <property type="match status" value="2"/>
</dbReference>
<evidence type="ECO:0000256" key="2">
    <source>
        <dbReference type="ARBA" id="ARBA00022737"/>
    </source>
</evidence>
<feature type="region of interest" description="Disordered" evidence="3">
    <location>
        <begin position="22"/>
        <end position="50"/>
    </location>
</feature>
<gene>
    <name evidence="5" type="ORF">F7O44_09615</name>
</gene>
<evidence type="ECO:0000256" key="1">
    <source>
        <dbReference type="ARBA" id="ARBA00022441"/>
    </source>
</evidence>
<dbReference type="EMBL" id="WLZY01000002">
    <property type="protein sequence ID" value="NDL57326.1"/>
    <property type="molecule type" value="Genomic_DNA"/>
</dbReference>
<dbReference type="PROSITE" id="PS51257">
    <property type="entry name" value="PROKAR_LIPOPROTEIN"/>
    <property type="match status" value="1"/>
</dbReference>
<dbReference type="SUPFAM" id="SSF50965">
    <property type="entry name" value="Galactose oxidase, central domain"/>
    <property type="match status" value="2"/>
</dbReference>
<dbReference type="InterPro" id="IPR011043">
    <property type="entry name" value="Gal_Oxase/kelch_b-propeller"/>
</dbReference>
<feature type="chain" id="PRO_5029588125" description="Galactose oxidase" evidence="4">
    <location>
        <begin position="20"/>
        <end position="352"/>
    </location>
</feature>
<dbReference type="InterPro" id="IPR051746">
    <property type="entry name" value="Kelch_domain_containing_8"/>
</dbReference>
<keyword evidence="4" id="KW-0732">Signal</keyword>
<dbReference type="PANTHER" id="PTHR46260:SF3">
    <property type="entry name" value="RING-TYPE DOMAIN-CONTAINING PROTEIN"/>
    <property type="match status" value="1"/>
</dbReference>
<proteinExistence type="predicted"/>
<evidence type="ECO:0000313" key="5">
    <source>
        <dbReference type="EMBL" id="NDL57326.1"/>
    </source>
</evidence>
<dbReference type="Pfam" id="PF24681">
    <property type="entry name" value="Kelch_KLHDC2_KLHL20_DRC7"/>
    <property type="match status" value="1"/>
</dbReference>
<evidence type="ECO:0000256" key="3">
    <source>
        <dbReference type="SAM" id="MobiDB-lite"/>
    </source>
</evidence>
<evidence type="ECO:0008006" key="7">
    <source>
        <dbReference type="Google" id="ProtNLM"/>
    </source>
</evidence>
<evidence type="ECO:0000313" key="6">
    <source>
        <dbReference type="Proteomes" id="UP000460435"/>
    </source>
</evidence>
<name>A0A7K3M201_9ACTN</name>
<sequence length="352" mass="35784">MKVASMTTLVAVVGAMAMAACSSPDDTGPEPDSATIEPGPPVDTEPAEDPEAPWVRLDAAPSSRTEVAAATLGTQIYVVGGFGPDGSTVSTVEILDTETGEWSEGPELPVGLNHAMAVSAAGTIFVIGGYGGFVTDISMEVYRLEDDTWQAMAPMPEGRAAAAVAAVDDTVYVAGGMGADEGHSHSLVEDDMLVYDAAADTWSTTTGLPTPREHVAGAAVDGLVYVMGGREGAENLDTAEVYDPAADTWSSLAAMPTARSGLGVAAACEQHVIVVGGERIIEGEAGVYDEVEAYDVESGTWQTLPPLPTARHGLGVEAVGAGLYVLSGGPSPGIVVSAAAEVLDLSDLDGCS</sequence>
<dbReference type="AlphaFoldDB" id="A0A7K3M201"/>
<accession>A0A7K3M201</accession>
<organism evidence="5 6">
    <name type="scientific">Phytoactinopolyspora mesophila</name>
    <dbReference type="NCBI Taxonomy" id="2650750"/>
    <lineage>
        <taxon>Bacteria</taxon>
        <taxon>Bacillati</taxon>
        <taxon>Actinomycetota</taxon>
        <taxon>Actinomycetes</taxon>
        <taxon>Jiangellales</taxon>
        <taxon>Jiangellaceae</taxon>
        <taxon>Phytoactinopolyspora</taxon>
    </lineage>
</organism>